<evidence type="ECO:0000256" key="2">
    <source>
        <dbReference type="SAM" id="SignalP"/>
    </source>
</evidence>
<keyword evidence="2" id="KW-0732">Signal</keyword>
<dbReference type="HOGENOM" id="CLU_1105718_0_0_0"/>
<dbReference type="PATRIC" id="fig|745776.4.peg.3559"/>
<dbReference type="EMBL" id="CP002193">
    <property type="protein sequence ID" value="AFD27457.1"/>
    <property type="molecule type" value="Genomic_DNA"/>
</dbReference>
<dbReference type="PANTHER" id="PTHR31157:SF1">
    <property type="entry name" value="SCP DOMAIN-CONTAINING PROTEIN"/>
    <property type="match status" value="1"/>
</dbReference>
<name>H8H1R0_DEIGI</name>
<evidence type="ECO:0000256" key="1">
    <source>
        <dbReference type="SAM" id="MobiDB-lite"/>
    </source>
</evidence>
<evidence type="ECO:0000313" key="5">
    <source>
        <dbReference type="Proteomes" id="UP000007575"/>
    </source>
</evidence>
<gene>
    <name evidence="4" type="ordered locus">DGo_PB0188</name>
</gene>
<dbReference type="KEGG" id="dgo:DGo_PB0188"/>
<feature type="signal peptide" evidence="2">
    <location>
        <begin position="1"/>
        <end position="21"/>
    </location>
</feature>
<keyword evidence="5" id="KW-1185">Reference proteome</keyword>
<dbReference type="Proteomes" id="UP000007575">
    <property type="component" value="Plasmid P2"/>
</dbReference>
<accession>H8H1R0</accession>
<feature type="region of interest" description="Disordered" evidence="1">
    <location>
        <begin position="20"/>
        <end position="67"/>
    </location>
</feature>
<feature type="compositionally biased region" description="Pro residues" evidence="1">
    <location>
        <begin position="27"/>
        <end position="48"/>
    </location>
</feature>
<dbReference type="InterPro" id="IPR035940">
    <property type="entry name" value="CAP_sf"/>
</dbReference>
<feature type="chain" id="PRO_5003613962" description="SCP domain-containing protein" evidence="2">
    <location>
        <begin position="22"/>
        <end position="251"/>
    </location>
</feature>
<dbReference type="Pfam" id="PF00188">
    <property type="entry name" value="CAP"/>
    <property type="match status" value="1"/>
</dbReference>
<dbReference type="SUPFAM" id="SSF55797">
    <property type="entry name" value="PR-1-like"/>
    <property type="match status" value="1"/>
</dbReference>
<evidence type="ECO:0000259" key="3">
    <source>
        <dbReference type="Pfam" id="PF00188"/>
    </source>
</evidence>
<feature type="domain" description="SCP" evidence="3">
    <location>
        <begin position="88"/>
        <end position="245"/>
    </location>
</feature>
<dbReference type="CDD" id="cd05379">
    <property type="entry name" value="CAP_bacterial"/>
    <property type="match status" value="1"/>
</dbReference>
<dbReference type="PROSITE" id="PS51257">
    <property type="entry name" value="PROKAR_LIPOPROTEIN"/>
    <property type="match status" value="1"/>
</dbReference>
<dbReference type="Gene3D" id="3.40.33.10">
    <property type="entry name" value="CAP"/>
    <property type="match status" value="1"/>
</dbReference>
<proteinExistence type="predicted"/>
<dbReference type="AlphaFoldDB" id="H8H1R0"/>
<sequence>MRNLIVLTVGALLLASCNGGGTVTPPTEQPNPPIETPPPSNPNPPTNPTTPDKPLYIPGAGAAVGSGDGTKEGTIYISPSADEVQLMNLINEVRTKGTVGGTDAISDSCVAGKYVPLKALTYNGLYSFAARKHADYITNIANEAHYENQTNSTFFYGRTVNERVVRTYKELAGLNKYYIGENVTSYGGELTSPARQTVLEAVRSWMHSSGHCAAIMDPDIYDFGAGRSYRENTSDQDNRVQNAWVLIVGNK</sequence>
<protein>
    <recommendedName>
        <fullName evidence="3">SCP domain-containing protein</fullName>
    </recommendedName>
</protein>
<evidence type="ECO:0000313" key="4">
    <source>
        <dbReference type="EMBL" id="AFD27457.1"/>
    </source>
</evidence>
<reference evidence="4 5" key="1">
    <citation type="journal article" date="2012" name="PLoS ONE">
        <title>Genome sequence and transcriptome analysis of the radioresistant bacterium Deinococcus gobiensis: insights into the extreme environmental adaptations.</title>
        <authorList>
            <person name="Yuan M."/>
            <person name="Chen M."/>
            <person name="Zhang W."/>
            <person name="Lu W."/>
            <person name="Wang J."/>
            <person name="Yang M."/>
            <person name="Zhao P."/>
            <person name="Tang R."/>
            <person name="Li X."/>
            <person name="Hao Y."/>
            <person name="Zhou Z."/>
            <person name="Zhan Y."/>
            <person name="Yu H."/>
            <person name="Teng C."/>
            <person name="Yan Y."/>
            <person name="Ping S."/>
            <person name="Wang Y."/>
            <person name="Lin M."/>
        </authorList>
    </citation>
    <scope>NUCLEOTIDE SEQUENCE [LARGE SCALE GENOMIC DNA]</scope>
    <source>
        <strain evidence="5">DSM 21396 / JCM 16679 / CGMCC 1.7299 / I-0</strain>
        <plasmid evidence="4">P2</plasmid>
    </source>
</reference>
<dbReference type="InterPro" id="IPR014044">
    <property type="entry name" value="CAP_dom"/>
</dbReference>
<dbReference type="RefSeq" id="WP_014686553.1">
    <property type="nucleotide sequence ID" value="NC_017791.1"/>
</dbReference>
<keyword evidence="4" id="KW-0614">Plasmid</keyword>
<geneLocation type="plasmid" evidence="4 5">
    <name>P2</name>
</geneLocation>
<organism evidence="4 5">
    <name type="scientific">Deinococcus gobiensis (strain DSM 21396 / JCM 16679 / CGMCC 1.7299 / I-0)</name>
    <dbReference type="NCBI Taxonomy" id="745776"/>
    <lineage>
        <taxon>Bacteria</taxon>
        <taxon>Thermotogati</taxon>
        <taxon>Deinococcota</taxon>
        <taxon>Deinococci</taxon>
        <taxon>Deinococcales</taxon>
        <taxon>Deinococcaceae</taxon>
        <taxon>Deinococcus</taxon>
    </lineage>
</organism>
<dbReference type="PANTHER" id="PTHR31157">
    <property type="entry name" value="SCP DOMAIN-CONTAINING PROTEIN"/>
    <property type="match status" value="1"/>
</dbReference>